<accession>A0A7S5USC0</accession>
<keyword evidence="2" id="KW-1185">Reference proteome</keyword>
<sequence length="68" mass="8053">MTGWQIITGTVEENFEMAVQQEQIMRDCGPMDPYYRIARANVAYYLDCAAALERGEREIARKREYMLW</sequence>
<proteinExistence type="predicted"/>
<evidence type="ECO:0000313" key="1">
    <source>
        <dbReference type="EMBL" id="QIG68058.1"/>
    </source>
</evidence>
<organism evidence="1 2">
    <name type="scientific">Rhizobium phage RHph_Y68</name>
    <dbReference type="NCBI Taxonomy" id="2509787"/>
    <lineage>
        <taxon>Viruses</taxon>
        <taxon>Duplodnaviria</taxon>
        <taxon>Heunggongvirae</taxon>
        <taxon>Uroviricota</taxon>
        <taxon>Caudoviricetes</taxon>
        <taxon>Pootjesviridae</taxon>
        <taxon>Staniewskivirinae</taxon>
        <taxon>Trinifflemingvirus</taxon>
        <taxon>Trinifflemingvirus Y68</taxon>
    </lineage>
</organism>
<dbReference type="Proteomes" id="UP000605518">
    <property type="component" value="Segment"/>
</dbReference>
<name>A0A7S5USC0_9CAUD</name>
<dbReference type="EMBL" id="MN988486">
    <property type="protein sequence ID" value="QIG68058.1"/>
    <property type="molecule type" value="Genomic_DNA"/>
</dbReference>
<protein>
    <submittedName>
        <fullName evidence="1">Uncharacterized protein</fullName>
    </submittedName>
</protein>
<reference evidence="1" key="1">
    <citation type="submission" date="2020-01" db="EMBL/GenBank/DDBJ databases">
        <title>Patterns of diversity and host range of bacteriophage communities associated with bean-nodulatin bacteria.</title>
        <authorList>
            <person name="Vann Cauwenberghe J."/>
            <person name="Santamaria R.I."/>
            <person name="Bustos P."/>
            <person name="Juarez S."/>
            <person name="Gonzalez V."/>
        </authorList>
    </citation>
    <scope>NUCLEOTIDE SEQUENCE</scope>
</reference>
<gene>
    <name evidence="1" type="ORF">EVB55_123</name>
</gene>
<evidence type="ECO:0000313" key="2">
    <source>
        <dbReference type="Proteomes" id="UP000605518"/>
    </source>
</evidence>